<proteinExistence type="predicted"/>
<dbReference type="EMBL" id="KN830145">
    <property type="protein sequence ID" value="KIK73059.1"/>
    <property type="molecule type" value="Genomic_DNA"/>
</dbReference>
<keyword evidence="1" id="KW-1133">Transmembrane helix</keyword>
<dbReference type="AlphaFoldDB" id="A0A0D0CZX2"/>
<feature type="transmembrane region" description="Helical" evidence="1">
    <location>
        <begin position="21"/>
        <end position="44"/>
    </location>
</feature>
<dbReference type="HOGENOM" id="CLU_3051020_0_0_1"/>
<sequence>MPKKEKHTMSLPLSHTSPITFLMWNSHGLLLDLIILYLSSLLSLQECSITSLLC</sequence>
<evidence type="ECO:0000313" key="3">
    <source>
        <dbReference type="Proteomes" id="UP000054538"/>
    </source>
</evidence>
<protein>
    <submittedName>
        <fullName evidence="2">Unplaced genomic scaffold scaffold_5323, whole genome shotgun sequence</fullName>
    </submittedName>
</protein>
<reference evidence="3" key="2">
    <citation type="submission" date="2015-01" db="EMBL/GenBank/DDBJ databases">
        <title>Evolutionary Origins and Diversification of the Mycorrhizal Mutualists.</title>
        <authorList>
            <consortium name="DOE Joint Genome Institute"/>
            <consortium name="Mycorrhizal Genomics Consortium"/>
            <person name="Kohler A."/>
            <person name="Kuo A."/>
            <person name="Nagy L.G."/>
            <person name="Floudas D."/>
            <person name="Copeland A."/>
            <person name="Barry K.W."/>
            <person name="Cichocki N."/>
            <person name="Veneault-Fourrey C."/>
            <person name="LaButti K."/>
            <person name="Lindquist E.A."/>
            <person name="Lipzen A."/>
            <person name="Lundell T."/>
            <person name="Morin E."/>
            <person name="Murat C."/>
            <person name="Riley R."/>
            <person name="Ohm R."/>
            <person name="Sun H."/>
            <person name="Tunlid A."/>
            <person name="Henrissat B."/>
            <person name="Grigoriev I.V."/>
            <person name="Hibbett D.S."/>
            <person name="Martin F."/>
        </authorList>
    </citation>
    <scope>NUCLEOTIDE SEQUENCE [LARGE SCALE GENOMIC DNA]</scope>
    <source>
        <strain evidence="3">Ve08.2h10</strain>
    </source>
</reference>
<gene>
    <name evidence="2" type="ORF">PAXRUDRAFT_21274</name>
</gene>
<dbReference type="Proteomes" id="UP000054538">
    <property type="component" value="Unassembled WGS sequence"/>
</dbReference>
<keyword evidence="1" id="KW-0472">Membrane</keyword>
<keyword evidence="3" id="KW-1185">Reference proteome</keyword>
<accession>A0A0D0CZX2</accession>
<evidence type="ECO:0000256" key="1">
    <source>
        <dbReference type="SAM" id="Phobius"/>
    </source>
</evidence>
<evidence type="ECO:0000313" key="2">
    <source>
        <dbReference type="EMBL" id="KIK73059.1"/>
    </source>
</evidence>
<organism evidence="2 3">
    <name type="scientific">Paxillus rubicundulus Ve08.2h10</name>
    <dbReference type="NCBI Taxonomy" id="930991"/>
    <lineage>
        <taxon>Eukaryota</taxon>
        <taxon>Fungi</taxon>
        <taxon>Dikarya</taxon>
        <taxon>Basidiomycota</taxon>
        <taxon>Agaricomycotina</taxon>
        <taxon>Agaricomycetes</taxon>
        <taxon>Agaricomycetidae</taxon>
        <taxon>Boletales</taxon>
        <taxon>Paxilineae</taxon>
        <taxon>Paxillaceae</taxon>
        <taxon>Paxillus</taxon>
    </lineage>
</organism>
<keyword evidence="1" id="KW-0812">Transmembrane</keyword>
<name>A0A0D0CZX2_9AGAM</name>
<dbReference type="InParanoid" id="A0A0D0CZX2"/>
<reference evidence="2 3" key="1">
    <citation type="submission" date="2014-04" db="EMBL/GenBank/DDBJ databases">
        <authorList>
            <consortium name="DOE Joint Genome Institute"/>
            <person name="Kuo A."/>
            <person name="Kohler A."/>
            <person name="Jargeat P."/>
            <person name="Nagy L.G."/>
            <person name="Floudas D."/>
            <person name="Copeland A."/>
            <person name="Barry K.W."/>
            <person name="Cichocki N."/>
            <person name="Veneault-Fourrey C."/>
            <person name="LaButti K."/>
            <person name="Lindquist E.A."/>
            <person name="Lipzen A."/>
            <person name="Lundell T."/>
            <person name="Morin E."/>
            <person name="Murat C."/>
            <person name="Sun H."/>
            <person name="Tunlid A."/>
            <person name="Henrissat B."/>
            <person name="Grigoriev I.V."/>
            <person name="Hibbett D.S."/>
            <person name="Martin F."/>
            <person name="Nordberg H.P."/>
            <person name="Cantor M.N."/>
            <person name="Hua S.X."/>
        </authorList>
    </citation>
    <scope>NUCLEOTIDE SEQUENCE [LARGE SCALE GENOMIC DNA]</scope>
    <source>
        <strain evidence="2 3">Ve08.2h10</strain>
    </source>
</reference>